<evidence type="ECO:0000313" key="2">
    <source>
        <dbReference type="EMBL" id="PXZ00336.1"/>
    </source>
</evidence>
<dbReference type="InterPro" id="IPR036895">
    <property type="entry name" value="Uracil-DNA_glycosylase-like_sf"/>
</dbReference>
<dbReference type="CDD" id="cd10033">
    <property type="entry name" value="UDG_like"/>
    <property type="match status" value="1"/>
</dbReference>
<dbReference type="PANTHER" id="PTHR42160">
    <property type="entry name" value="URACIL-DNA GLYCOSYLASE SUPERFAMILY PROTEIN"/>
    <property type="match status" value="1"/>
</dbReference>
<dbReference type="SUPFAM" id="SSF52141">
    <property type="entry name" value="Uracil-DNA glycosylase-like"/>
    <property type="match status" value="1"/>
</dbReference>
<evidence type="ECO:0000313" key="3">
    <source>
        <dbReference type="Proteomes" id="UP000247565"/>
    </source>
</evidence>
<accession>A0A318MW92</accession>
<dbReference type="GeneID" id="83702015"/>
<dbReference type="InterPro" id="IPR047124">
    <property type="entry name" value="HI_0220.2"/>
</dbReference>
<organism evidence="2 3">
    <name type="scientific">Commensalibacter melissae</name>
    <dbReference type="NCBI Taxonomy" id="2070537"/>
    <lineage>
        <taxon>Bacteria</taxon>
        <taxon>Pseudomonadati</taxon>
        <taxon>Pseudomonadota</taxon>
        <taxon>Alphaproteobacteria</taxon>
        <taxon>Acetobacterales</taxon>
        <taxon>Acetobacteraceae</taxon>
    </lineage>
</organism>
<dbReference type="Gene3D" id="3.40.470.10">
    <property type="entry name" value="Uracil-DNA glycosylase-like domain"/>
    <property type="match status" value="1"/>
</dbReference>
<proteinExistence type="predicted"/>
<dbReference type="RefSeq" id="WP_110439259.1">
    <property type="nucleotide sequence ID" value="NZ_CP033087.1"/>
</dbReference>
<dbReference type="OrthoDB" id="9789139at2"/>
<dbReference type="Proteomes" id="UP000247565">
    <property type="component" value="Unassembled WGS sequence"/>
</dbReference>
<dbReference type="SMART" id="SM00987">
    <property type="entry name" value="UreE_C"/>
    <property type="match status" value="1"/>
</dbReference>
<gene>
    <name evidence="2" type="ORF">DK869_06835</name>
</gene>
<feature type="domain" description="Uracil-DNA glycosylase-like" evidence="1">
    <location>
        <begin position="29"/>
        <end position="184"/>
    </location>
</feature>
<dbReference type="AlphaFoldDB" id="A0A318MW92"/>
<name>A0A318MW92_9PROT</name>
<sequence length="197" mass="22519">MTDSLNRLLKEVRACHICRDLPLGPKPILQVGSSKVRLLITGQAPGTRAHETGITFNDPSGDRLREWMGINRSLFYNDQLISIIPMGFCYPGSYERGGDLPPRKECAPQWRAKLLKLLPNIELTLLVGSYAQNYVLGKGSLTERVKNFRDYLPNFLPLPHPSWRTRIWAKKNPFFETEVLPELKKRVCDILNLDMKS</sequence>
<protein>
    <submittedName>
        <fullName evidence="2">Uracil-DNA glycosylase</fullName>
    </submittedName>
</protein>
<reference evidence="2 3" key="1">
    <citation type="submission" date="2018-05" db="EMBL/GenBank/DDBJ databases">
        <title>Reference genomes for bee gut microbiota database.</title>
        <authorList>
            <person name="Ellegaard K.M."/>
        </authorList>
    </citation>
    <scope>NUCLEOTIDE SEQUENCE [LARGE SCALE GENOMIC DNA]</scope>
    <source>
        <strain evidence="2 3">ESL0284</strain>
    </source>
</reference>
<dbReference type="Pfam" id="PF03167">
    <property type="entry name" value="UDG"/>
    <property type="match status" value="1"/>
</dbReference>
<dbReference type="SMART" id="SM00986">
    <property type="entry name" value="UDG"/>
    <property type="match status" value="1"/>
</dbReference>
<keyword evidence="3" id="KW-1185">Reference proteome</keyword>
<evidence type="ECO:0000259" key="1">
    <source>
        <dbReference type="SMART" id="SM00986"/>
    </source>
</evidence>
<comment type="caution">
    <text evidence="2">The sequence shown here is derived from an EMBL/GenBank/DDBJ whole genome shotgun (WGS) entry which is preliminary data.</text>
</comment>
<dbReference type="InterPro" id="IPR005122">
    <property type="entry name" value="Uracil-DNA_glycosylase-like"/>
</dbReference>
<dbReference type="EMBL" id="QGLT01000003">
    <property type="protein sequence ID" value="PXZ00336.1"/>
    <property type="molecule type" value="Genomic_DNA"/>
</dbReference>
<dbReference type="PANTHER" id="PTHR42160:SF1">
    <property type="entry name" value="URACIL-DNA GLYCOSYLASE SUPERFAMILY PROTEIN"/>
    <property type="match status" value="1"/>
</dbReference>